<evidence type="ECO:0000256" key="2">
    <source>
        <dbReference type="ARBA" id="ARBA00022801"/>
    </source>
</evidence>
<dbReference type="InterPro" id="IPR006439">
    <property type="entry name" value="HAD-SF_hydro_IA"/>
</dbReference>
<accession>A0ABW2P9H0</accession>
<keyword evidence="2" id="KW-0378">Hydrolase</keyword>
<dbReference type="PANTHER" id="PTHR43316">
    <property type="entry name" value="HYDROLASE, HALOACID DELAHOGENASE-RELATED"/>
    <property type="match status" value="1"/>
</dbReference>
<keyword evidence="4" id="KW-1185">Reference proteome</keyword>
<dbReference type="RefSeq" id="WP_380828982.1">
    <property type="nucleotide sequence ID" value="NZ_JBHTCG010000016.1"/>
</dbReference>
<protein>
    <submittedName>
        <fullName evidence="3">Haloacid dehalogenase type II</fullName>
    </submittedName>
</protein>
<dbReference type="SFLD" id="SFLDS00003">
    <property type="entry name" value="Haloacid_Dehalogenase"/>
    <property type="match status" value="1"/>
</dbReference>
<dbReference type="InterPro" id="IPR051540">
    <property type="entry name" value="S-2-haloacid_dehalogenase"/>
</dbReference>
<dbReference type="NCBIfam" id="TIGR01428">
    <property type="entry name" value="HAD_type_II"/>
    <property type="match status" value="1"/>
</dbReference>
<comment type="caution">
    <text evidence="3">The sequence shown here is derived from an EMBL/GenBank/DDBJ whole genome shotgun (WGS) entry which is preliminary data.</text>
</comment>
<evidence type="ECO:0000313" key="3">
    <source>
        <dbReference type="EMBL" id="MFC7385101.1"/>
    </source>
</evidence>
<dbReference type="Gene3D" id="1.10.150.240">
    <property type="entry name" value="Putative phosphatase, domain 2"/>
    <property type="match status" value="1"/>
</dbReference>
<dbReference type="NCBIfam" id="TIGR01493">
    <property type="entry name" value="HAD-SF-IA-v2"/>
    <property type="match status" value="1"/>
</dbReference>
<dbReference type="PANTHER" id="PTHR43316:SF3">
    <property type="entry name" value="HALOACID DEHALOGENASE, TYPE II (AFU_ORTHOLOGUE AFUA_2G07750)-RELATED"/>
    <property type="match status" value="1"/>
</dbReference>
<dbReference type="SFLD" id="SFLDG01129">
    <property type="entry name" value="C1.5:_HAD__Beta-PGM__Phosphata"/>
    <property type="match status" value="1"/>
</dbReference>
<sequence>MTEPSVTRPQAVIFDVNETLTDMEPLRDRFEEAGLPRDAMDTWFASVLRDGFALTVAGGYADFAAIAAEVLKELLVSRGAADGDVDPGTAVDNVLGAFRRLRVHPDIPEGMRLLHQSGIRLFTMTNGAAAMTEGILAREGLLDLVEARLDVSAPRAWKPARAAYEYALGATGVRPDQAALVAVHPWDIDGAQRAGLTGAWLNRRGLPYPGTMTAPRVTAPDLVTLAGRWA</sequence>
<dbReference type="InterPro" id="IPR023214">
    <property type="entry name" value="HAD_sf"/>
</dbReference>
<gene>
    <name evidence="3" type="ORF">ACFQSB_23030</name>
</gene>
<comment type="similarity">
    <text evidence="1">Belongs to the HAD-like hydrolase superfamily. S-2-haloalkanoic acid dehalogenase family.</text>
</comment>
<dbReference type="Gene3D" id="3.40.50.1000">
    <property type="entry name" value="HAD superfamily/HAD-like"/>
    <property type="match status" value="1"/>
</dbReference>
<dbReference type="SUPFAM" id="SSF56784">
    <property type="entry name" value="HAD-like"/>
    <property type="match status" value="1"/>
</dbReference>
<dbReference type="Pfam" id="PF00702">
    <property type="entry name" value="Hydrolase"/>
    <property type="match status" value="1"/>
</dbReference>
<name>A0ABW2P9H0_9ACTN</name>
<dbReference type="InterPro" id="IPR023198">
    <property type="entry name" value="PGP-like_dom2"/>
</dbReference>
<organism evidence="3 4">
    <name type="scientific">Sphaerisporangium rhizosphaerae</name>
    <dbReference type="NCBI Taxonomy" id="2269375"/>
    <lineage>
        <taxon>Bacteria</taxon>
        <taxon>Bacillati</taxon>
        <taxon>Actinomycetota</taxon>
        <taxon>Actinomycetes</taxon>
        <taxon>Streptosporangiales</taxon>
        <taxon>Streptosporangiaceae</taxon>
        <taxon>Sphaerisporangium</taxon>
    </lineage>
</organism>
<dbReference type="InterPro" id="IPR036412">
    <property type="entry name" value="HAD-like_sf"/>
</dbReference>
<evidence type="ECO:0000313" key="4">
    <source>
        <dbReference type="Proteomes" id="UP001596496"/>
    </source>
</evidence>
<evidence type="ECO:0000256" key="1">
    <source>
        <dbReference type="ARBA" id="ARBA00008106"/>
    </source>
</evidence>
<dbReference type="InterPro" id="IPR006328">
    <property type="entry name" value="2-HAD"/>
</dbReference>
<proteinExistence type="inferred from homology"/>
<dbReference type="Proteomes" id="UP001596496">
    <property type="component" value="Unassembled WGS sequence"/>
</dbReference>
<dbReference type="EMBL" id="JBHTCG010000016">
    <property type="protein sequence ID" value="MFC7385101.1"/>
    <property type="molecule type" value="Genomic_DNA"/>
</dbReference>
<reference evidence="4" key="1">
    <citation type="journal article" date="2019" name="Int. J. Syst. Evol. Microbiol.">
        <title>The Global Catalogue of Microorganisms (GCM) 10K type strain sequencing project: providing services to taxonomists for standard genome sequencing and annotation.</title>
        <authorList>
            <consortium name="The Broad Institute Genomics Platform"/>
            <consortium name="The Broad Institute Genome Sequencing Center for Infectious Disease"/>
            <person name="Wu L."/>
            <person name="Ma J."/>
        </authorList>
    </citation>
    <scope>NUCLEOTIDE SEQUENCE [LARGE SCALE GENOMIC DNA]</scope>
    <source>
        <strain evidence="4">CECT 7649</strain>
    </source>
</reference>
<dbReference type="PRINTS" id="PR00413">
    <property type="entry name" value="HADHALOGNASE"/>
</dbReference>